<dbReference type="Proteomes" id="UP001497644">
    <property type="component" value="Chromosome 14"/>
</dbReference>
<evidence type="ECO:0000313" key="1">
    <source>
        <dbReference type="EMBL" id="CAL1678452.1"/>
    </source>
</evidence>
<gene>
    <name evidence="1" type="ORF">LPLAT_LOCUS4302</name>
</gene>
<accession>A0AAV2NFE5</accession>
<organism evidence="1 2">
    <name type="scientific">Lasius platythorax</name>
    <dbReference type="NCBI Taxonomy" id="488582"/>
    <lineage>
        <taxon>Eukaryota</taxon>
        <taxon>Metazoa</taxon>
        <taxon>Ecdysozoa</taxon>
        <taxon>Arthropoda</taxon>
        <taxon>Hexapoda</taxon>
        <taxon>Insecta</taxon>
        <taxon>Pterygota</taxon>
        <taxon>Neoptera</taxon>
        <taxon>Endopterygota</taxon>
        <taxon>Hymenoptera</taxon>
        <taxon>Apocrita</taxon>
        <taxon>Aculeata</taxon>
        <taxon>Formicoidea</taxon>
        <taxon>Formicidae</taxon>
        <taxon>Formicinae</taxon>
        <taxon>Lasius</taxon>
        <taxon>Lasius</taxon>
    </lineage>
</organism>
<dbReference type="InterPro" id="IPR043502">
    <property type="entry name" value="DNA/RNA_pol_sf"/>
</dbReference>
<protein>
    <recommendedName>
        <fullName evidence="3">Reverse transcriptase</fullName>
    </recommendedName>
</protein>
<dbReference type="PANTHER" id="PTHR47331">
    <property type="entry name" value="PHD-TYPE DOMAIN-CONTAINING PROTEIN"/>
    <property type="match status" value="1"/>
</dbReference>
<reference evidence="1" key="1">
    <citation type="submission" date="2024-04" db="EMBL/GenBank/DDBJ databases">
        <authorList>
            <consortium name="Molecular Ecology Group"/>
        </authorList>
    </citation>
    <scope>NUCLEOTIDE SEQUENCE</scope>
</reference>
<keyword evidence="2" id="KW-1185">Reference proteome</keyword>
<proteinExistence type="predicted"/>
<dbReference type="EMBL" id="OZ034837">
    <property type="protein sequence ID" value="CAL1678452.1"/>
    <property type="molecule type" value="Genomic_DNA"/>
</dbReference>
<evidence type="ECO:0008006" key="3">
    <source>
        <dbReference type="Google" id="ProtNLM"/>
    </source>
</evidence>
<dbReference type="AlphaFoldDB" id="A0AAV2NFE5"/>
<dbReference type="SUPFAM" id="SSF56672">
    <property type="entry name" value="DNA/RNA polymerases"/>
    <property type="match status" value="1"/>
</dbReference>
<evidence type="ECO:0000313" key="2">
    <source>
        <dbReference type="Proteomes" id="UP001497644"/>
    </source>
</evidence>
<dbReference type="GO" id="GO:0071897">
    <property type="term" value="P:DNA biosynthetic process"/>
    <property type="evidence" value="ECO:0007669"/>
    <property type="project" value="UniProtKB-ARBA"/>
</dbReference>
<name>A0AAV2NFE5_9HYME</name>
<sequence>MYRQILVHPEDRNLQRILWRTSGDEPVKEFQLNTVTYGLSCAPYLAIQTLHQLASDEEDQFPKGAAVIRRDTYVDDILTGADTLEEARDIREQLTHLCAAAQWIEQR</sequence>